<reference evidence="7 9" key="2">
    <citation type="journal article" date="2013" name="Nature">
        <title>Insights into bilaterian evolution from three spiralian genomes.</title>
        <authorList>
            <person name="Simakov O."/>
            <person name="Marletaz F."/>
            <person name="Cho S.J."/>
            <person name="Edsinger-Gonzales E."/>
            <person name="Havlak P."/>
            <person name="Hellsten U."/>
            <person name="Kuo D.H."/>
            <person name="Larsson T."/>
            <person name="Lv J."/>
            <person name="Arendt D."/>
            <person name="Savage R."/>
            <person name="Osoegawa K."/>
            <person name="de Jong P."/>
            <person name="Grimwood J."/>
            <person name="Chapman J.A."/>
            <person name="Shapiro H."/>
            <person name="Aerts A."/>
            <person name="Otillar R.P."/>
            <person name="Terry A.Y."/>
            <person name="Boore J.L."/>
            <person name="Grigoriev I.V."/>
            <person name="Lindberg D.R."/>
            <person name="Seaver E.C."/>
            <person name="Weisblat D.A."/>
            <person name="Putnam N.H."/>
            <person name="Rokhsar D.S."/>
        </authorList>
    </citation>
    <scope>NUCLEOTIDE SEQUENCE</scope>
</reference>
<evidence type="ECO:0000259" key="6">
    <source>
        <dbReference type="PROSITE" id="PS50059"/>
    </source>
</evidence>
<keyword evidence="4" id="KW-0697">Rotamase</keyword>
<dbReference type="RefSeq" id="XP_009012598.1">
    <property type="nucleotide sequence ID" value="XM_009014350.1"/>
</dbReference>
<dbReference type="InterPro" id="IPR013105">
    <property type="entry name" value="TPR_2"/>
</dbReference>
<dbReference type="GO" id="GO:0007283">
    <property type="term" value="P:spermatogenesis"/>
    <property type="evidence" value="ECO:0000318"/>
    <property type="project" value="GO_Central"/>
</dbReference>
<dbReference type="Proteomes" id="UP000015101">
    <property type="component" value="Unassembled WGS sequence"/>
</dbReference>
<dbReference type="PANTHER" id="PTHR46674:SF1">
    <property type="entry name" value="INACTIVE PEPTIDYL-PROLYL CIS-TRANS ISOMERASE FKBP6"/>
    <property type="match status" value="1"/>
</dbReference>
<dbReference type="Pfam" id="PF00254">
    <property type="entry name" value="FKBP_C"/>
    <property type="match status" value="1"/>
</dbReference>
<dbReference type="EMBL" id="KB095959">
    <property type="protein sequence ID" value="ESO09505.1"/>
    <property type="molecule type" value="Genomic_DNA"/>
</dbReference>
<evidence type="ECO:0000313" key="9">
    <source>
        <dbReference type="Proteomes" id="UP000015101"/>
    </source>
</evidence>
<dbReference type="EMBL" id="AMQM01002978">
    <property type="status" value="NOT_ANNOTATED_CDS"/>
    <property type="molecule type" value="Genomic_DNA"/>
</dbReference>
<dbReference type="GO" id="GO:0034587">
    <property type="term" value="P:piRNA processing"/>
    <property type="evidence" value="ECO:0000318"/>
    <property type="project" value="GO_Central"/>
</dbReference>
<dbReference type="OrthoDB" id="8116123at2759"/>
<dbReference type="PROSITE" id="PS50005">
    <property type="entry name" value="TPR"/>
    <property type="match status" value="1"/>
</dbReference>
<dbReference type="HOGENOM" id="CLU_013615_13_2_1"/>
<dbReference type="InterPro" id="IPR019734">
    <property type="entry name" value="TPR_rpt"/>
</dbReference>
<dbReference type="EnsemblMetazoa" id="HelroT168497">
    <property type="protein sequence ID" value="HelroP168497"/>
    <property type="gene ID" value="HelroG168497"/>
</dbReference>
<dbReference type="InterPro" id="IPR001179">
    <property type="entry name" value="PPIase_FKBP_dom"/>
</dbReference>
<evidence type="ECO:0000313" key="7">
    <source>
        <dbReference type="EMBL" id="ESO09505.1"/>
    </source>
</evidence>
<dbReference type="FunCoup" id="T1F0N0">
    <property type="interactions" value="62"/>
</dbReference>
<dbReference type="AlphaFoldDB" id="T1F0N0"/>
<feature type="repeat" description="TPR" evidence="5">
    <location>
        <begin position="298"/>
        <end position="331"/>
    </location>
</feature>
<dbReference type="PANTHER" id="PTHR46674">
    <property type="entry name" value="INACTIVE PEPTIDYL-PROLYL CIS-TRANS ISOMERASE FKBP6"/>
    <property type="match status" value="1"/>
</dbReference>
<dbReference type="SUPFAM" id="SSF54534">
    <property type="entry name" value="FKBP-like"/>
    <property type="match status" value="1"/>
</dbReference>
<dbReference type="Gene3D" id="3.10.50.40">
    <property type="match status" value="1"/>
</dbReference>
<evidence type="ECO:0000256" key="3">
    <source>
        <dbReference type="ARBA" id="ARBA00022803"/>
    </source>
</evidence>
<dbReference type="GO" id="GO:0051879">
    <property type="term" value="F:Hsp90 protein binding"/>
    <property type="evidence" value="ECO:0000318"/>
    <property type="project" value="GO_Central"/>
</dbReference>
<dbReference type="eggNOG" id="KOG0543">
    <property type="taxonomic scope" value="Eukaryota"/>
</dbReference>
<reference evidence="8" key="3">
    <citation type="submission" date="2015-06" db="UniProtKB">
        <authorList>
            <consortium name="EnsemblMetazoa"/>
        </authorList>
    </citation>
    <scope>IDENTIFICATION</scope>
</reference>
<dbReference type="PROSITE" id="PS50059">
    <property type="entry name" value="FKBP_PPIASE"/>
    <property type="match status" value="1"/>
</dbReference>
<evidence type="ECO:0000256" key="2">
    <source>
        <dbReference type="ARBA" id="ARBA00022737"/>
    </source>
</evidence>
<feature type="domain" description="PPIase FKBP-type" evidence="6">
    <location>
        <begin position="101"/>
        <end position="186"/>
    </location>
</feature>
<dbReference type="SUPFAM" id="SSF48452">
    <property type="entry name" value="TPR-like"/>
    <property type="match status" value="1"/>
</dbReference>
<dbReference type="OMA" id="CEHIDRI"/>
<comment type="similarity">
    <text evidence="1">Belongs to the FKBP6 family.</text>
</comment>
<evidence type="ECO:0000313" key="8">
    <source>
        <dbReference type="EnsemblMetazoa" id="HelroP168497"/>
    </source>
</evidence>
<dbReference type="EC" id="5.2.1.8" evidence="4"/>
<keyword evidence="2" id="KW-0677">Repeat</keyword>
<evidence type="ECO:0000256" key="4">
    <source>
        <dbReference type="PROSITE-ProRule" id="PRU00277"/>
    </source>
</evidence>
<gene>
    <name evidence="8" type="primary">20202380</name>
    <name evidence="7" type="ORF">HELRODRAFT_168497</name>
</gene>
<dbReference type="SMART" id="SM00028">
    <property type="entry name" value="TPR"/>
    <property type="match status" value="2"/>
</dbReference>
<evidence type="ECO:0000256" key="1">
    <source>
        <dbReference type="ARBA" id="ARBA00009648"/>
    </source>
</evidence>
<dbReference type="CTD" id="20202380"/>
<dbReference type="InParanoid" id="T1F0N0"/>
<organism evidence="8 9">
    <name type="scientific">Helobdella robusta</name>
    <name type="common">Californian leech</name>
    <dbReference type="NCBI Taxonomy" id="6412"/>
    <lineage>
        <taxon>Eukaryota</taxon>
        <taxon>Metazoa</taxon>
        <taxon>Spiralia</taxon>
        <taxon>Lophotrochozoa</taxon>
        <taxon>Annelida</taxon>
        <taxon>Clitellata</taxon>
        <taxon>Hirudinea</taxon>
        <taxon>Rhynchobdellida</taxon>
        <taxon>Glossiphoniidae</taxon>
        <taxon>Helobdella</taxon>
    </lineage>
</organism>
<proteinExistence type="inferred from homology"/>
<protein>
    <recommendedName>
        <fullName evidence="4">peptidylprolyl isomerase</fullName>
        <ecNumber evidence="4">5.2.1.8</ecNumber>
    </recommendedName>
</protein>
<dbReference type="Pfam" id="PF07719">
    <property type="entry name" value="TPR_2"/>
    <property type="match status" value="1"/>
</dbReference>
<dbReference type="GO" id="GO:0005737">
    <property type="term" value="C:cytoplasm"/>
    <property type="evidence" value="ECO:0000318"/>
    <property type="project" value="GO_Central"/>
</dbReference>
<evidence type="ECO:0000256" key="5">
    <source>
        <dbReference type="PROSITE-ProRule" id="PRU00339"/>
    </source>
</evidence>
<sequence length="452" mass="51110">MDFDLVSPLDFDELKKNQNACFEVPLGNDEDSESEQTTAAVKGSGIDVFGQDFYRDDDLDPDLANPYNYDEIADKCENLTEDGGIKKLLIKRGTGPIVPPTSNVTIMYSAYTEYSDVPFDFTRRPMHMDIGMTTLVGFSKALESMRKGEKASFYIAPQYAFGKLGCPKKIPPNATCLYIIELIDYQEEGGVGAYFDIPSIERHDVAYEVMFSVVKKKRKDAKMSFERKDYEKAGRMYVKCISDLSQYEGTDAVENVLEYNQMLVSLNCNAALCCLKMNEYIPCIRFADAALKLNNKFAKALFIKGKALHKSGDFEGALKLLLEAKKLNPKNKDINEELHYLDRYVEKTKAEEQELCKKIMKGMNVIGSNTSNIKDIKKEDDVRLADDVMKVFVEKLKNLLESDDMSRKLTLTCDTFEPAELNAMSKLAKSMNLNVHGTNRNNELEKIVISKL</sequence>
<keyword evidence="3 5" id="KW-0802">TPR repeat</keyword>
<dbReference type="KEGG" id="hro:HELRODRAFT_168497"/>
<reference evidence="9" key="1">
    <citation type="submission" date="2012-12" db="EMBL/GenBank/DDBJ databases">
        <authorList>
            <person name="Hellsten U."/>
            <person name="Grimwood J."/>
            <person name="Chapman J.A."/>
            <person name="Shapiro H."/>
            <person name="Aerts A."/>
            <person name="Otillar R.P."/>
            <person name="Terry A.Y."/>
            <person name="Boore J.L."/>
            <person name="Simakov O."/>
            <person name="Marletaz F."/>
            <person name="Cho S.-J."/>
            <person name="Edsinger-Gonzales E."/>
            <person name="Havlak P."/>
            <person name="Kuo D.-H."/>
            <person name="Larsson T."/>
            <person name="Lv J."/>
            <person name="Arendt D."/>
            <person name="Savage R."/>
            <person name="Osoegawa K."/>
            <person name="de Jong P."/>
            <person name="Lindberg D.R."/>
            <person name="Seaver E.C."/>
            <person name="Weisblat D.A."/>
            <person name="Putnam N.H."/>
            <person name="Grigoriev I.V."/>
            <person name="Rokhsar D.S."/>
        </authorList>
    </citation>
    <scope>NUCLEOTIDE SEQUENCE</scope>
</reference>
<dbReference type="GO" id="GO:0003755">
    <property type="term" value="F:peptidyl-prolyl cis-trans isomerase activity"/>
    <property type="evidence" value="ECO:0007669"/>
    <property type="project" value="UniProtKB-KW"/>
</dbReference>
<dbReference type="Gene3D" id="1.25.40.10">
    <property type="entry name" value="Tetratricopeptide repeat domain"/>
    <property type="match status" value="1"/>
</dbReference>
<keyword evidence="4" id="KW-0413">Isomerase</keyword>
<comment type="catalytic activity">
    <reaction evidence="4">
        <text>[protein]-peptidylproline (omega=180) = [protein]-peptidylproline (omega=0)</text>
        <dbReference type="Rhea" id="RHEA:16237"/>
        <dbReference type="Rhea" id="RHEA-COMP:10747"/>
        <dbReference type="Rhea" id="RHEA-COMP:10748"/>
        <dbReference type="ChEBI" id="CHEBI:83833"/>
        <dbReference type="ChEBI" id="CHEBI:83834"/>
        <dbReference type="EC" id="5.2.1.8"/>
    </reaction>
</comment>
<dbReference type="InterPro" id="IPR046357">
    <property type="entry name" value="PPIase_dom_sf"/>
</dbReference>
<name>T1F0N0_HELRO</name>
<dbReference type="InterPro" id="IPR011990">
    <property type="entry name" value="TPR-like_helical_dom_sf"/>
</dbReference>
<accession>T1F0N0</accession>
<dbReference type="STRING" id="6412.T1F0N0"/>
<keyword evidence="9" id="KW-1185">Reference proteome</keyword>
<dbReference type="InterPro" id="IPR042282">
    <property type="entry name" value="FKBP6/shu"/>
</dbReference>
<dbReference type="GeneID" id="20202380"/>